<gene>
    <name evidence="1" type="ORF">JP39_09830</name>
</gene>
<proteinExistence type="predicted"/>
<protein>
    <submittedName>
        <fullName evidence="1">Uncharacterized protein</fullName>
    </submittedName>
</protein>
<reference evidence="1 2" key="1">
    <citation type="submission" date="2015-08" db="EMBL/GenBank/DDBJ databases">
        <title>Genomic sequence of Lactobacillus heilongjiangensis DSM 28069, isolated from Chinese traditional pickle.</title>
        <authorList>
            <person name="Jiang X."/>
            <person name="Zheng B."/>
            <person name="Cheng H."/>
        </authorList>
    </citation>
    <scope>NUCLEOTIDE SEQUENCE [LARGE SCALE GENOMIC DNA]</scope>
    <source>
        <strain evidence="1 2">DSM 28069</strain>
    </source>
</reference>
<dbReference type="AlphaFoldDB" id="A0A0K2LEM2"/>
<organism evidence="1 2">
    <name type="scientific">Companilactobacillus heilongjiangensis</name>
    <dbReference type="NCBI Taxonomy" id="1074467"/>
    <lineage>
        <taxon>Bacteria</taxon>
        <taxon>Bacillati</taxon>
        <taxon>Bacillota</taxon>
        <taxon>Bacilli</taxon>
        <taxon>Lactobacillales</taxon>
        <taxon>Lactobacillaceae</taxon>
        <taxon>Companilactobacillus</taxon>
    </lineage>
</organism>
<dbReference type="RefSeq" id="WP_041501245.1">
    <property type="nucleotide sequence ID" value="NZ_BJDV01000005.1"/>
</dbReference>
<accession>A0A0K2LEM2</accession>
<dbReference type="OrthoDB" id="2318089at2"/>
<keyword evidence="2" id="KW-1185">Reference proteome</keyword>
<dbReference type="Proteomes" id="UP000061546">
    <property type="component" value="Chromosome"/>
</dbReference>
<dbReference type="EMBL" id="CP012559">
    <property type="protein sequence ID" value="ALB29628.1"/>
    <property type="molecule type" value="Genomic_DNA"/>
</dbReference>
<dbReference type="KEGG" id="lhi:JP39_09830"/>
<sequence length="67" mass="8136">MINDDKKLLEYMSNFYKTPVDLLTEKYTMEQLQDAYNEIVQKTRYQRYLDSDKTLPSEYVIKEFSPL</sequence>
<evidence type="ECO:0000313" key="1">
    <source>
        <dbReference type="EMBL" id="ALB29628.1"/>
    </source>
</evidence>
<evidence type="ECO:0000313" key="2">
    <source>
        <dbReference type="Proteomes" id="UP000061546"/>
    </source>
</evidence>
<dbReference type="STRING" id="1074467.JP39_09830"/>
<name>A0A0K2LEM2_9LACO</name>